<evidence type="ECO:0000256" key="7">
    <source>
        <dbReference type="ARBA" id="ARBA00023317"/>
    </source>
</evidence>
<dbReference type="PANTHER" id="PTHR40438:SF1">
    <property type="entry name" value="PYRUVOYL-DEPENDENT ARGININE DECARBOXYLASE"/>
    <property type="match status" value="1"/>
</dbReference>
<dbReference type="Pfam" id="PF01862">
    <property type="entry name" value="PvlArgDC"/>
    <property type="match status" value="1"/>
</dbReference>
<evidence type="ECO:0000256" key="6">
    <source>
        <dbReference type="ARBA" id="ARBA00023239"/>
    </source>
</evidence>
<evidence type="ECO:0000256" key="1">
    <source>
        <dbReference type="ARBA" id="ARBA00001928"/>
    </source>
</evidence>
<evidence type="ECO:0000256" key="2">
    <source>
        <dbReference type="ARBA" id="ARBA00008611"/>
    </source>
</evidence>
<dbReference type="SFLD" id="SFLDS00055">
    <property type="entry name" value="Pyruvoyl-Dependent_Histidine/A"/>
    <property type="match status" value="1"/>
</dbReference>
<evidence type="ECO:0000313" key="9">
    <source>
        <dbReference type="EMBL" id="MDR7380637.1"/>
    </source>
</evidence>
<evidence type="ECO:0000256" key="3">
    <source>
        <dbReference type="ARBA" id="ARBA00012426"/>
    </source>
</evidence>
<dbReference type="InterPro" id="IPR016105">
    <property type="entry name" value="Pyr-dep_his/arg-deCO2ase_sand"/>
</dbReference>
<dbReference type="PANTHER" id="PTHR40438">
    <property type="entry name" value="PYRUVOYL-DEPENDENT ARGININE DECARBOXYLASE"/>
    <property type="match status" value="1"/>
</dbReference>
<evidence type="ECO:0000313" key="10">
    <source>
        <dbReference type="Proteomes" id="UP001183585"/>
    </source>
</evidence>
<proteinExistence type="inferred from homology"/>
<sequence length="172" mass="18090">MTDPLTIRVSAGTGTGRTTLAAFDAALAAAGVSDFNLVRLSSIVPPGSRVLEVDGREQLRGEHGDVLYCVYAREHAVLPGHEAWAGVAWSLRDDHSGAGLFVEHEGPSREQVSTDLTHSLEDLSATRGGTYQPAGRLVTGITCTTLPVCAVVVATFRRAGWHAGREEAGGGR</sequence>
<reference evidence="9 10" key="1">
    <citation type="submission" date="2023-07" db="EMBL/GenBank/DDBJ databases">
        <title>Sequencing the genomes of 1000 actinobacteria strains.</title>
        <authorList>
            <person name="Klenk H.-P."/>
        </authorList>
    </citation>
    <scope>NUCLEOTIDE SEQUENCE [LARGE SCALE GENOMIC DNA]</scope>
    <source>
        <strain evidence="9 10">DSM 45554</strain>
    </source>
</reference>
<keyword evidence="7" id="KW-0670">Pyruvate</keyword>
<dbReference type="EC" id="4.1.1.19" evidence="3"/>
<comment type="similarity">
    <text evidence="2">Belongs to the pyruvoyl-dependent arginine decarboxylase family.</text>
</comment>
<evidence type="ECO:0000256" key="5">
    <source>
        <dbReference type="ARBA" id="ARBA00022793"/>
    </source>
</evidence>
<accession>A0ABU2CH28</accession>
<dbReference type="InterPro" id="IPR016104">
    <property type="entry name" value="Pyr-dep_his/arg-deCO2ase"/>
</dbReference>
<keyword evidence="5" id="KW-0210">Decarboxylase</keyword>
<gene>
    <name evidence="9" type="ORF">J2S48_000152</name>
</gene>
<organism evidence="9 10">
    <name type="scientific">Promicromonospora iranensis</name>
    <dbReference type="NCBI Taxonomy" id="1105144"/>
    <lineage>
        <taxon>Bacteria</taxon>
        <taxon>Bacillati</taxon>
        <taxon>Actinomycetota</taxon>
        <taxon>Actinomycetes</taxon>
        <taxon>Micrococcales</taxon>
        <taxon>Promicromonosporaceae</taxon>
        <taxon>Promicromonospora</taxon>
    </lineage>
</organism>
<keyword evidence="6 9" id="KW-0456">Lyase</keyword>
<dbReference type="InterPro" id="IPR002724">
    <property type="entry name" value="Pyruvoyl-dep_arg_deCO2ase"/>
</dbReference>
<dbReference type="Proteomes" id="UP001183585">
    <property type="component" value="Unassembled WGS sequence"/>
</dbReference>
<keyword evidence="10" id="KW-1185">Reference proteome</keyword>
<evidence type="ECO:0000256" key="4">
    <source>
        <dbReference type="ARBA" id="ARBA00014727"/>
    </source>
</evidence>
<evidence type="ECO:0000256" key="8">
    <source>
        <dbReference type="ARBA" id="ARBA00049309"/>
    </source>
</evidence>
<comment type="cofactor">
    <cofactor evidence="1">
        <name>pyruvate</name>
        <dbReference type="ChEBI" id="CHEBI:15361"/>
    </cofactor>
</comment>
<comment type="catalytic activity">
    <reaction evidence="8">
        <text>L-arginine + H(+) = agmatine + CO2</text>
        <dbReference type="Rhea" id="RHEA:17641"/>
        <dbReference type="ChEBI" id="CHEBI:15378"/>
        <dbReference type="ChEBI" id="CHEBI:16526"/>
        <dbReference type="ChEBI" id="CHEBI:32682"/>
        <dbReference type="ChEBI" id="CHEBI:58145"/>
        <dbReference type="EC" id="4.1.1.19"/>
    </reaction>
</comment>
<dbReference type="Gene3D" id="3.50.20.10">
    <property type="entry name" value="Pyruvoyl-Dependent Histidine Decarboxylase, subunit B"/>
    <property type="match status" value="1"/>
</dbReference>
<protein>
    <recommendedName>
        <fullName evidence="4">Pyruvoyl-dependent arginine decarboxylase AaxB</fullName>
        <ecNumber evidence="3">4.1.1.19</ecNumber>
    </recommendedName>
</protein>
<name>A0ABU2CH28_9MICO</name>
<dbReference type="RefSeq" id="WP_274992477.1">
    <property type="nucleotide sequence ID" value="NZ_JAJQQP010000002.1"/>
</dbReference>
<dbReference type="GO" id="GO:0008792">
    <property type="term" value="F:arginine decarboxylase activity"/>
    <property type="evidence" value="ECO:0007669"/>
    <property type="project" value="UniProtKB-EC"/>
</dbReference>
<dbReference type="SUPFAM" id="SSF56271">
    <property type="entry name" value="Pyruvoyl-dependent histidine and arginine decarboxylases"/>
    <property type="match status" value="1"/>
</dbReference>
<comment type="caution">
    <text evidence="9">The sequence shown here is derived from an EMBL/GenBank/DDBJ whole genome shotgun (WGS) entry which is preliminary data.</text>
</comment>
<dbReference type="SFLD" id="SFLDG01170">
    <property type="entry name" value="Pyruvoyl-dependent_arginine_de"/>
    <property type="match status" value="1"/>
</dbReference>
<dbReference type="EMBL" id="JAVDYE010000001">
    <property type="protein sequence ID" value="MDR7380637.1"/>
    <property type="molecule type" value="Genomic_DNA"/>
</dbReference>